<dbReference type="PANTHER" id="PTHR42964">
    <property type="entry name" value="ENOYL-COA HYDRATASE"/>
    <property type="match status" value="1"/>
</dbReference>
<evidence type="ECO:0000313" key="3">
    <source>
        <dbReference type="Proteomes" id="UP001319180"/>
    </source>
</evidence>
<dbReference type="Proteomes" id="UP001319180">
    <property type="component" value="Unassembled WGS sequence"/>
</dbReference>
<dbReference type="InterPro" id="IPR029045">
    <property type="entry name" value="ClpP/crotonase-like_dom_sf"/>
</dbReference>
<protein>
    <submittedName>
        <fullName evidence="2">Enoyl-CoA hydratase/isomerase family protein</fullName>
    </submittedName>
</protein>
<dbReference type="EMBL" id="JAHESC010000003">
    <property type="protein sequence ID" value="MBT1685561.1"/>
    <property type="molecule type" value="Genomic_DNA"/>
</dbReference>
<dbReference type="Gene3D" id="1.10.12.10">
    <property type="entry name" value="Lyase 2-enoyl-coa Hydratase, Chain A, domain 2"/>
    <property type="match status" value="1"/>
</dbReference>
<sequence>MQYVDYSVADRIATITLNRPDKRNALSRELITELKDSFRQAEGDDAVKVIILRAAGEAFCAGADLAYLQQLRNFTHAENVADSTHLKELYLQMYTLPKVIIAQVQGHALAGGCGLAGVCDFVYAVPEARFGYTEVKIGFIPAIVMVFLLRKLGEAQARQLLLRGDLISAEEARRVGLVTTVVPSADQLAGEVMALAQHLCRTNSASAMALTKQMMARVPEMPLEAALAFAAERNADARATADCRRGIDAFLNKEKILW</sequence>
<reference evidence="2 3" key="1">
    <citation type="submission" date="2021-05" db="EMBL/GenBank/DDBJ databases">
        <title>A Polyphasic approach of four new species of the genus Ohtaekwangia: Ohtaekwangia histidinii sp. nov., Ohtaekwangia cretensis sp. nov., Ohtaekwangia indiensis sp. nov., Ohtaekwangia reichenbachii sp. nov. from diverse environment.</title>
        <authorList>
            <person name="Octaviana S."/>
        </authorList>
    </citation>
    <scope>NUCLEOTIDE SEQUENCE [LARGE SCALE GENOMIC DNA]</scope>
    <source>
        <strain evidence="2 3">PWU37</strain>
    </source>
</reference>
<dbReference type="SUPFAM" id="SSF52096">
    <property type="entry name" value="ClpP/crotonase"/>
    <property type="match status" value="1"/>
</dbReference>
<comment type="caution">
    <text evidence="2">The sequence shown here is derived from an EMBL/GenBank/DDBJ whole genome shotgun (WGS) entry which is preliminary data.</text>
</comment>
<dbReference type="RefSeq" id="WP_254088811.1">
    <property type="nucleotide sequence ID" value="NZ_JAHESC010000003.1"/>
</dbReference>
<gene>
    <name evidence="2" type="ORF">KK078_03285</name>
</gene>
<keyword evidence="3" id="KW-1185">Reference proteome</keyword>
<proteinExistence type="inferred from homology"/>
<dbReference type="CDD" id="cd06558">
    <property type="entry name" value="crotonase-like"/>
    <property type="match status" value="1"/>
</dbReference>
<organism evidence="2 3">
    <name type="scientific">Dawidia soli</name>
    <dbReference type="NCBI Taxonomy" id="2782352"/>
    <lineage>
        <taxon>Bacteria</taxon>
        <taxon>Pseudomonadati</taxon>
        <taxon>Bacteroidota</taxon>
        <taxon>Cytophagia</taxon>
        <taxon>Cytophagales</taxon>
        <taxon>Chryseotaleaceae</taxon>
        <taxon>Dawidia</taxon>
    </lineage>
</organism>
<dbReference type="PANTHER" id="PTHR42964:SF1">
    <property type="entry name" value="POLYKETIDE BIOSYNTHESIS ENOYL-COA HYDRATASE PKSH-RELATED"/>
    <property type="match status" value="1"/>
</dbReference>
<evidence type="ECO:0000313" key="2">
    <source>
        <dbReference type="EMBL" id="MBT1685561.1"/>
    </source>
</evidence>
<name>A0AAP2D573_9BACT</name>
<evidence type="ECO:0000256" key="1">
    <source>
        <dbReference type="ARBA" id="ARBA00005254"/>
    </source>
</evidence>
<dbReference type="InterPro" id="IPR001753">
    <property type="entry name" value="Enoyl-CoA_hydra/iso"/>
</dbReference>
<dbReference type="Pfam" id="PF00378">
    <property type="entry name" value="ECH_1"/>
    <property type="match status" value="1"/>
</dbReference>
<comment type="similarity">
    <text evidence="1">Belongs to the enoyl-CoA hydratase/isomerase family.</text>
</comment>
<dbReference type="InterPro" id="IPR051683">
    <property type="entry name" value="Enoyl-CoA_Hydratase/Isomerase"/>
</dbReference>
<dbReference type="GO" id="GO:0003824">
    <property type="term" value="F:catalytic activity"/>
    <property type="evidence" value="ECO:0007669"/>
    <property type="project" value="UniProtKB-ARBA"/>
</dbReference>
<dbReference type="InterPro" id="IPR014748">
    <property type="entry name" value="Enoyl-CoA_hydra_C"/>
</dbReference>
<accession>A0AAP2D573</accession>
<dbReference type="AlphaFoldDB" id="A0AAP2D573"/>
<dbReference type="Gene3D" id="3.90.226.10">
    <property type="entry name" value="2-enoyl-CoA Hydratase, Chain A, domain 1"/>
    <property type="match status" value="1"/>
</dbReference>